<protein>
    <submittedName>
        <fullName evidence="1">Uncharacterized protein</fullName>
    </submittedName>
</protein>
<evidence type="ECO:0000313" key="2">
    <source>
        <dbReference type="Proteomes" id="UP001196509"/>
    </source>
</evidence>
<accession>A0AAE2ZMC2</accession>
<reference evidence="1" key="1">
    <citation type="submission" date="2021-08" db="EMBL/GenBank/DDBJ databases">
        <title>Hoeflea bacterium WL0058 sp. nov., isolated from the sediment.</title>
        <authorList>
            <person name="Wang L."/>
            <person name="Zhang D."/>
        </authorList>
    </citation>
    <scope>NUCLEOTIDE SEQUENCE</scope>
    <source>
        <strain evidence="1">WL0058</strain>
    </source>
</reference>
<dbReference type="RefSeq" id="WP_220230281.1">
    <property type="nucleotide sequence ID" value="NZ_JAICBX010000004.1"/>
</dbReference>
<evidence type="ECO:0000313" key="1">
    <source>
        <dbReference type="EMBL" id="MBW8639559.1"/>
    </source>
</evidence>
<dbReference type="AlphaFoldDB" id="A0AAE2ZMC2"/>
<comment type="caution">
    <text evidence="1">The sequence shown here is derived from an EMBL/GenBank/DDBJ whole genome shotgun (WGS) entry which is preliminary data.</text>
</comment>
<keyword evidence="2" id="KW-1185">Reference proteome</keyword>
<dbReference type="Proteomes" id="UP001196509">
    <property type="component" value="Unassembled WGS sequence"/>
</dbReference>
<gene>
    <name evidence="1" type="ORF">K1W69_20370</name>
</gene>
<proteinExistence type="predicted"/>
<sequence length="387" mass="42999">MLPPLNLSFDGPDAPSDQVDVSFAWGKTRRTTYFSCPGHSLLKSGDALFCLGLVPAMEIGVDLHIHSPVDQALLDNGQKIQELLCQWYPGYRPIKVLAEATIRQYPDGRGSGVFYSGGVDSSFSLADASDRLDALVTLVGADVDIGDTRQASHLDGVVRQVGARYGLEPFIVHTDIRRVSDRLIGWVEYHGALLAAVRHMLADRLENQLIASSADESSWNRRWGSHPALDPLFGTPGARVEHHGLVDRLSKVARIIDEPDLMSNLRVCDYSVDNCGVCEDCTFMLMALDVLDGFDRAPTFSRAPVDPARVRVTGEGSISDLTKLRQAFIARKPSSPAVDYLTKAFARYDREKLTRRWAPYDEWRRKLKRVKRQQRYRAASRGGDGKA</sequence>
<organism evidence="1 2">
    <name type="scientific">Flavimaribacter sediminis</name>
    <dbReference type="NCBI Taxonomy" id="2865987"/>
    <lineage>
        <taxon>Bacteria</taxon>
        <taxon>Pseudomonadati</taxon>
        <taxon>Pseudomonadota</taxon>
        <taxon>Alphaproteobacteria</taxon>
        <taxon>Hyphomicrobiales</taxon>
        <taxon>Rhizobiaceae</taxon>
        <taxon>Flavimaribacter</taxon>
    </lineage>
</organism>
<name>A0AAE2ZMC2_9HYPH</name>
<dbReference type="SUPFAM" id="SSF52402">
    <property type="entry name" value="Adenine nucleotide alpha hydrolases-like"/>
    <property type="match status" value="1"/>
</dbReference>
<dbReference type="EMBL" id="JAICBX010000004">
    <property type="protein sequence ID" value="MBW8639559.1"/>
    <property type="molecule type" value="Genomic_DNA"/>
</dbReference>